<dbReference type="Proteomes" id="UP001629214">
    <property type="component" value="Unassembled WGS sequence"/>
</dbReference>
<sequence>MKKALALRHVSFEDLGQLEPLLKKRGFDVSYFEVGVDSFSTMSPLDADLVVVLGGPIAVYDMDAYPYLRAEIAWLRARLLDDLPTLGICLGAQLMAAALHARVYPGKSGKEIGWGTLQPGEHAGDIPYIEELIGNDTHVLHWHGDTFDLPAGAKHLASTDRYRNQAFSWGRNCLALQFHPEFDVRMVEQWLIGHAHEIAHTEEVSLAGLRSGAVQYGRSFQNASHAFWNGWLASIGTPAIAKRKTAEQVG</sequence>
<comment type="caution">
    <text evidence="2">The sequence shown here is derived from an EMBL/GenBank/DDBJ whole genome shotgun (WGS) entry which is preliminary data.</text>
</comment>
<keyword evidence="3" id="KW-1185">Reference proteome</keyword>
<dbReference type="NCBIfam" id="NF005458">
    <property type="entry name" value="PRK07053.1"/>
    <property type="match status" value="1"/>
</dbReference>
<dbReference type="PANTHER" id="PTHR42695:SF5">
    <property type="entry name" value="GLUTAMINE AMIDOTRANSFERASE YLR126C-RELATED"/>
    <property type="match status" value="1"/>
</dbReference>
<dbReference type="SUPFAM" id="SSF52317">
    <property type="entry name" value="Class I glutamine amidotransferase-like"/>
    <property type="match status" value="1"/>
</dbReference>
<feature type="domain" description="Glutamine amidotransferase" evidence="1">
    <location>
        <begin position="22"/>
        <end position="184"/>
    </location>
</feature>
<evidence type="ECO:0000313" key="2">
    <source>
        <dbReference type="EMBL" id="MFL9877777.1"/>
    </source>
</evidence>
<keyword evidence="2" id="KW-0315">Glutamine amidotransferase</keyword>
<dbReference type="Pfam" id="PF00117">
    <property type="entry name" value="GATase"/>
    <property type="match status" value="1"/>
</dbReference>
<dbReference type="PANTHER" id="PTHR42695">
    <property type="entry name" value="GLUTAMINE AMIDOTRANSFERASE YLR126C-RELATED"/>
    <property type="match status" value="1"/>
</dbReference>
<protein>
    <submittedName>
        <fullName evidence="2">Glutamine amidotransferase</fullName>
    </submittedName>
</protein>
<dbReference type="CDD" id="cd01741">
    <property type="entry name" value="GATase1_1"/>
    <property type="match status" value="1"/>
</dbReference>
<proteinExistence type="predicted"/>
<evidence type="ECO:0000313" key="3">
    <source>
        <dbReference type="Proteomes" id="UP001629214"/>
    </source>
</evidence>
<evidence type="ECO:0000259" key="1">
    <source>
        <dbReference type="Pfam" id="PF00117"/>
    </source>
</evidence>
<gene>
    <name evidence="2" type="ORF">PQR63_05275</name>
</gene>
<dbReference type="InterPro" id="IPR044992">
    <property type="entry name" value="ChyE-like"/>
</dbReference>
<dbReference type="InterPro" id="IPR029062">
    <property type="entry name" value="Class_I_gatase-like"/>
</dbReference>
<dbReference type="RefSeq" id="WP_408166267.1">
    <property type="nucleotide sequence ID" value="NZ_JAQQFR010000003.1"/>
</dbReference>
<organism evidence="2 3">
    <name type="scientific">Herbaspirillum rhizosphaerae</name>
    <dbReference type="NCBI Taxonomy" id="346179"/>
    <lineage>
        <taxon>Bacteria</taxon>
        <taxon>Pseudomonadati</taxon>
        <taxon>Pseudomonadota</taxon>
        <taxon>Betaproteobacteria</taxon>
        <taxon>Burkholderiales</taxon>
        <taxon>Oxalobacteraceae</taxon>
        <taxon>Herbaspirillum</taxon>
    </lineage>
</organism>
<accession>A0ABW8Z417</accession>
<dbReference type="Gene3D" id="3.40.50.880">
    <property type="match status" value="1"/>
</dbReference>
<dbReference type="InterPro" id="IPR017926">
    <property type="entry name" value="GATASE"/>
</dbReference>
<dbReference type="PROSITE" id="PS51273">
    <property type="entry name" value="GATASE_TYPE_1"/>
    <property type="match status" value="1"/>
</dbReference>
<reference evidence="2 3" key="1">
    <citation type="journal article" date="2024" name="Chem. Sci.">
        <title>Discovery of megapolipeptins by genome mining of a Burkholderiales bacteria collection.</title>
        <authorList>
            <person name="Paulo B.S."/>
            <person name="Recchia M.J.J."/>
            <person name="Lee S."/>
            <person name="Fergusson C.H."/>
            <person name="Romanowski S.B."/>
            <person name="Hernandez A."/>
            <person name="Krull N."/>
            <person name="Liu D.Y."/>
            <person name="Cavanagh H."/>
            <person name="Bos A."/>
            <person name="Gray C.A."/>
            <person name="Murphy B.T."/>
            <person name="Linington R.G."/>
            <person name="Eustaquio A.S."/>
        </authorList>
    </citation>
    <scope>NUCLEOTIDE SEQUENCE [LARGE SCALE GENOMIC DNA]</scope>
    <source>
        <strain evidence="2 3">RL21-008-BIB-B</strain>
    </source>
</reference>
<name>A0ABW8Z417_9BURK</name>
<dbReference type="EMBL" id="JAQQFR010000003">
    <property type="protein sequence ID" value="MFL9877777.1"/>
    <property type="molecule type" value="Genomic_DNA"/>
</dbReference>